<accession>A0ABN1N6A1</accession>
<reference evidence="3" key="1">
    <citation type="journal article" date="2019" name="Int. J. Syst. Evol. Microbiol.">
        <title>The Global Catalogue of Microorganisms (GCM) 10K type strain sequencing project: providing services to taxonomists for standard genome sequencing and annotation.</title>
        <authorList>
            <consortium name="The Broad Institute Genomics Platform"/>
            <consortium name="The Broad Institute Genome Sequencing Center for Infectious Disease"/>
            <person name="Wu L."/>
            <person name="Ma J."/>
        </authorList>
    </citation>
    <scope>NUCLEOTIDE SEQUENCE [LARGE SCALE GENOMIC DNA]</scope>
    <source>
        <strain evidence="3">JCM 16112</strain>
    </source>
</reference>
<keyword evidence="3" id="KW-1185">Reference proteome</keyword>
<proteinExistence type="predicted"/>
<dbReference type="Pfam" id="PF13590">
    <property type="entry name" value="DUF4136"/>
    <property type="match status" value="1"/>
</dbReference>
<evidence type="ECO:0000313" key="2">
    <source>
        <dbReference type="EMBL" id="GAA0881326.1"/>
    </source>
</evidence>
<dbReference type="EMBL" id="BAAAFI010000049">
    <property type="protein sequence ID" value="GAA0881326.1"/>
    <property type="molecule type" value="Genomic_DNA"/>
</dbReference>
<dbReference type="PROSITE" id="PS51257">
    <property type="entry name" value="PROKAR_LIPOPROTEIN"/>
    <property type="match status" value="1"/>
</dbReference>
<feature type="domain" description="DUF4136" evidence="1">
    <location>
        <begin position="46"/>
        <end position="190"/>
    </location>
</feature>
<evidence type="ECO:0000259" key="1">
    <source>
        <dbReference type="Pfam" id="PF13590"/>
    </source>
</evidence>
<dbReference type="InterPro" id="IPR025411">
    <property type="entry name" value="DUF4136"/>
</dbReference>
<name>A0ABN1N6A1_9BACT</name>
<dbReference type="Proteomes" id="UP001500469">
    <property type="component" value="Unassembled WGS sequence"/>
</dbReference>
<organism evidence="2 3">
    <name type="scientific">Algoriphagus jejuensis</name>
    <dbReference type="NCBI Taxonomy" id="419934"/>
    <lineage>
        <taxon>Bacteria</taxon>
        <taxon>Pseudomonadati</taxon>
        <taxon>Bacteroidota</taxon>
        <taxon>Cytophagia</taxon>
        <taxon>Cytophagales</taxon>
        <taxon>Cyclobacteriaceae</taxon>
        <taxon>Algoriphagus</taxon>
    </lineage>
</organism>
<comment type="caution">
    <text evidence="2">The sequence shown here is derived from an EMBL/GenBank/DDBJ whole genome shotgun (WGS) entry which is preliminary data.</text>
</comment>
<protein>
    <recommendedName>
        <fullName evidence="1">DUF4136 domain-containing protein</fullName>
    </recommendedName>
</protein>
<sequence>MSFPRINPAKLNLKIHLTLFALSIFLLFSCSSIEVFKENTEIPIAKSYRSFVIINKEMGKSGFSSQFLDELVQVQIQETLENAGLVYDAKTPDLVIRYHSNEDPRQKETVNNLNPYPYWGYRAYDPWRYNPYNTTRITTSNYELLQVIVDFIDPTQDKFLMTVTGVTEVSSPKNKEKKVVQALESVLQTFLGDQRKAQVRN</sequence>
<gene>
    <name evidence="2" type="ORF">GCM10009119_42960</name>
</gene>
<evidence type="ECO:0000313" key="3">
    <source>
        <dbReference type="Proteomes" id="UP001500469"/>
    </source>
</evidence>
<dbReference type="RefSeq" id="WP_343855166.1">
    <property type="nucleotide sequence ID" value="NZ_BAAAFI010000049.1"/>
</dbReference>
<dbReference type="Gene3D" id="3.30.160.670">
    <property type="match status" value="1"/>
</dbReference>